<dbReference type="KEGG" id="dsw:QR90_04000"/>
<dbReference type="AlphaFoldDB" id="A0A0A7KGU8"/>
<name>A0A0A7KGU8_9DEIO</name>
<proteinExistence type="predicted"/>
<dbReference type="RefSeq" id="WP_039682412.1">
    <property type="nucleotide sequence ID" value="NZ_CP010028.1"/>
</dbReference>
<dbReference type="Proteomes" id="UP000030634">
    <property type="component" value="Chromosome"/>
</dbReference>
<organism evidence="1 2">
    <name type="scientific">Deinococcus radiopugnans</name>
    <dbReference type="NCBI Taxonomy" id="57497"/>
    <lineage>
        <taxon>Bacteria</taxon>
        <taxon>Thermotogati</taxon>
        <taxon>Deinococcota</taxon>
        <taxon>Deinococci</taxon>
        <taxon>Deinococcales</taxon>
        <taxon>Deinococcaceae</taxon>
        <taxon>Deinococcus</taxon>
    </lineage>
</organism>
<evidence type="ECO:0000313" key="2">
    <source>
        <dbReference type="Proteomes" id="UP000030634"/>
    </source>
</evidence>
<dbReference type="HOGENOM" id="CLU_1281445_0_0_0"/>
<gene>
    <name evidence="1" type="ORF">QR90_04000</name>
</gene>
<dbReference type="EMBL" id="CP010028">
    <property type="protein sequence ID" value="AIZ44439.1"/>
    <property type="molecule type" value="Genomic_DNA"/>
</dbReference>
<sequence>MKHILFPTTAQADAFIAELQQKGVVAPTMGTSTYNRHSDLRTADNGMADTYGNGMDNTAAAGGDVRTYDNTADGEPSAAAEDAGAGAVKGTGVGAVVGAGAGLLGTAGTVAGVGATVATGGLAIPVVLGMAALGAGVGAAVGAAGGAAGVDENHDGRTADDDYGTYGVSDDYYDRMHSTVNAGGRAVAVEDAVPYDVVAEAVKRHGGEFVDENTMDARRM</sequence>
<protein>
    <recommendedName>
        <fullName evidence="3">Heat induced stress protein YflT</fullName>
    </recommendedName>
</protein>
<reference evidence="2" key="1">
    <citation type="submission" date="2014-11" db="EMBL/GenBank/DDBJ databases">
        <title>Hymenobacter sp. DG25B genome submission.</title>
        <authorList>
            <person name="Jung H.-Y."/>
            <person name="Kim M.K."/>
            <person name="Srinivasan S."/>
            <person name="Lim S."/>
        </authorList>
    </citation>
    <scope>NUCLEOTIDE SEQUENCE [LARGE SCALE GENOMIC DNA]</scope>
    <source>
        <strain evidence="2">DY59</strain>
    </source>
</reference>
<evidence type="ECO:0000313" key="1">
    <source>
        <dbReference type="EMBL" id="AIZ44439.1"/>
    </source>
</evidence>
<dbReference type="STRING" id="1182571.QR90_04000"/>
<evidence type="ECO:0008006" key="3">
    <source>
        <dbReference type="Google" id="ProtNLM"/>
    </source>
</evidence>
<accession>A0A0A7KGU8</accession>